<feature type="region of interest" description="Disordered" evidence="1">
    <location>
        <begin position="220"/>
        <end position="251"/>
    </location>
</feature>
<organism evidence="2 3">
    <name type="scientific">Methylobrevis pamukkalensis</name>
    <dbReference type="NCBI Taxonomy" id="1439726"/>
    <lineage>
        <taxon>Bacteria</taxon>
        <taxon>Pseudomonadati</taxon>
        <taxon>Pseudomonadota</taxon>
        <taxon>Alphaproteobacteria</taxon>
        <taxon>Hyphomicrobiales</taxon>
        <taxon>Pleomorphomonadaceae</taxon>
        <taxon>Methylobrevis</taxon>
    </lineage>
</organism>
<proteinExistence type="predicted"/>
<evidence type="ECO:0000313" key="3">
    <source>
        <dbReference type="Proteomes" id="UP000094622"/>
    </source>
</evidence>
<dbReference type="EMBL" id="MCRJ01000101">
    <property type="protein sequence ID" value="ODN69257.1"/>
    <property type="molecule type" value="Genomic_DNA"/>
</dbReference>
<dbReference type="AntiFam" id="ANF00092">
    <property type="entry name" value="Shadow ORF (opposite soxA)"/>
</dbReference>
<dbReference type="AlphaFoldDB" id="A0A1E3GYW1"/>
<comment type="caution">
    <text evidence="2">The sequence shown here is derived from an EMBL/GenBank/DDBJ whole genome shotgun (WGS) entry which is preliminary data.</text>
</comment>
<protein>
    <submittedName>
        <fullName evidence="2">Uncharacterized protein</fullName>
    </submittedName>
</protein>
<name>A0A1E3GYW1_9HYPH</name>
<evidence type="ECO:0000313" key="2">
    <source>
        <dbReference type="EMBL" id="ODN69257.1"/>
    </source>
</evidence>
<evidence type="ECO:0000256" key="1">
    <source>
        <dbReference type="SAM" id="MobiDB-lite"/>
    </source>
</evidence>
<dbReference type="Proteomes" id="UP000094622">
    <property type="component" value="Unassembled WGS sequence"/>
</dbReference>
<reference evidence="2 3" key="1">
    <citation type="submission" date="2016-07" db="EMBL/GenBank/DDBJ databases">
        <title>Draft Genome Sequence of Methylobrevis pamukkalensis PK2.</title>
        <authorList>
            <person name="Vasilenko O.V."/>
            <person name="Doronina N.V."/>
            <person name="Shmareva M.N."/>
            <person name="Tarlachkov S.V."/>
            <person name="Mustakhimov I."/>
            <person name="Trotsenko Y.A."/>
        </authorList>
    </citation>
    <scope>NUCLEOTIDE SEQUENCE [LARGE SCALE GENOMIC DNA]</scope>
    <source>
        <strain evidence="2 3">PK2</strain>
    </source>
</reference>
<keyword evidence="3" id="KW-1185">Reference proteome</keyword>
<sequence length="459" mass="46953">MAGELDARLEAAREAEAVDVEHLARSVGLVDDDPLQRLGAERLADAGAGVGANTGKGRCERRRNIGAGIDHGGERDAAGGKVRGRLPAGVIGREDRRAPAGRNAVADGIAAAGPGQHHPRKIVAREHDRPFRRADSNDALPAKQRPEPLARQAVRRHGQMVGDLFQRAEAAAVVGAEHGGAGQDAHVRHGGEFGGDTGGKLRAGPAVDRMALGQKLAAEAGVGGGEDHPGAAAGGGKRRHQPGGAGADHQHVAMGGHGLVAVGIRQPARGAKAGRAADHRLVELFPQGGRPLEGLVVETGHEQPGEQTVDGHHVVIQRRPAVLAGGNEAVVKLDRGRLQIGLGARTLAQGDEGIRLVGAEGEDAAAAMILERASEQRDAGGDQRRGEAVARMAAIVLAVEAEGQARVAVDQTAGGQAMAAHSAVSRIGAGTGAAARRAAAISWVAVLRVTTSQPLQPAR</sequence>
<accession>A0A1E3GYW1</accession>
<gene>
    <name evidence="2" type="ORF">A6302_03451</name>
</gene>